<evidence type="ECO:0000313" key="3">
    <source>
        <dbReference type="Proteomes" id="UP001497516"/>
    </source>
</evidence>
<sequence>MSLAFESLGHFPPPPFVHLDQRCRFANPSSHLSSPNLPQTRPPHRTKLPQSASSSSSGGREDRSSELLLQSAKL</sequence>
<dbReference type="Proteomes" id="UP001497516">
    <property type="component" value="Chromosome 2"/>
</dbReference>
<name>A0AAV2D600_9ROSI</name>
<proteinExistence type="predicted"/>
<evidence type="ECO:0000256" key="1">
    <source>
        <dbReference type="SAM" id="MobiDB-lite"/>
    </source>
</evidence>
<organism evidence="2 3">
    <name type="scientific">Linum trigynum</name>
    <dbReference type="NCBI Taxonomy" id="586398"/>
    <lineage>
        <taxon>Eukaryota</taxon>
        <taxon>Viridiplantae</taxon>
        <taxon>Streptophyta</taxon>
        <taxon>Embryophyta</taxon>
        <taxon>Tracheophyta</taxon>
        <taxon>Spermatophyta</taxon>
        <taxon>Magnoliopsida</taxon>
        <taxon>eudicotyledons</taxon>
        <taxon>Gunneridae</taxon>
        <taxon>Pentapetalae</taxon>
        <taxon>rosids</taxon>
        <taxon>fabids</taxon>
        <taxon>Malpighiales</taxon>
        <taxon>Linaceae</taxon>
        <taxon>Linum</taxon>
    </lineage>
</organism>
<protein>
    <submittedName>
        <fullName evidence="2">Uncharacterized protein</fullName>
    </submittedName>
</protein>
<reference evidence="2 3" key="1">
    <citation type="submission" date="2024-04" db="EMBL/GenBank/DDBJ databases">
        <authorList>
            <person name="Fracassetti M."/>
        </authorList>
    </citation>
    <scope>NUCLEOTIDE SEQUENCE [LARGE SCALE GENOMIC DNA]</scope>
</reference>
<feature type="compositionally biased region" description="Low complexity" evidence="1">
    <location>
        <begin position="27"/>
        <end position="38"/>
    </location>
</feature>
<evidence type="ECO:0000313" key="2">
    <source>
        <dbReference type="EMBL" id="CAL1367575.1"/>
    </source>
</evidence>
<dbReference type="EMBL" id="OZ034815">
    <property type="protein sequence ID" value="CAL1367575.1"/>
    <property type="molecule type" value="Genomic_DNA"/>
</dbReference>
<gene>
    <name evidence="2" type="ORF">LTRI10_LOCUS11171</name>
</gene>
<feature type="region of interest" description="Disordered" evidence="1">
    <location>
        <begin position="27"/>
        <end position="74"/>
    </location>
</feature>
<keyword evidence="3" id="KW-1185">Reference proteome</keyword>
<accession>A0AAV2D600</accession>
<dbReference type="AlphaFoldDB" id="A0AAV2D600"/>